<protein>
    <submittedName>
        <fullName evidence="3">Cell wall hydrolase</fullName>
    </submittedName>
</protein>
<keyword evidence="4" id="KW-1185">Reference proteome</keyword>
<feature type="region of interest" description="Disordered" evidence="1">
    <location>
        <begin position="1"/>
        <end position="23"/>
    </location>
</feature>
<dbReference type="Pfam" id="PF07486">
    <property type="entry name" value="Hydrolase_2"/>
    <property type="match status" value="1"/>
</dbReference>
<dbReference type="Gene3D" id="1.10.10.2520">
    <property type="entry name" value="Cell wall hydrolase SleB, domain 1"/>
    <property type="match status" value="1"/>
</dbReference>
<dbReference type="GO" id="GO:0016787">
    <property type="term" value="F:hydrolase activity"/>
    <property type="evidence" value="ECO:0007669"/>
    <property type="project" value="UniProtKB-KW"/>
</dbReference>
<evidence type="ECO:0000256" key="1">
    <source>
        <dbReference type="SAM" id="MobiDB-lite"/>
    </source>
</evidence>
<keyword evidence="3" id="KW-0378">Hydrolase</keyword>
<name>A0A418WSG4_9SPHN</name>
<feature type="domain" description="Cell wall hydrolase SleB" evidence="2">
    <location>
        <begin position="84"/>
        <end position="193"/>
    </location>
</feature>
<dbReference type="InterPro" id="IPR042047">
    <property type="entry name" value="SleB_dom1"/>
</dbReference>
<proteinExistence type="predicted"/>
<dbReference type="OrthoDB" id="9785345at2"/>
<accession>A0A418WSG4</accession>
<sequence length="407" mass="43668">MRSEYPATPADVPAPIPANVPAPPPVEPLQLRELPPEEAVAINAKVPFSTAPNPAARPFRYSGSDADRARAIDCLASAGYYEAGDDAKGQRAVAQVVVNRLRHPAFPKTVCGVVYQGAERATGCQFTFTCDGAMARSPSPEAWGRARKIATDALSGSVYKPVGLATHYHTNWVVPYWSASLDKIAAVDTHLFFRWTGWWGTPAAFRGGLAGGEPAIMQLARLSDTHRSGLPPEIVDVALAGLPFPERDNAETMFLQRFDPATIAKANKHVVSDGDSFIVLLDRKSSSDAFAAVALTLCGSRNYCKVMGWTNAAMTPGRFPVPDSLLRGMSFSYLRNRSEQFAKPLWNCAEFKRADAGECMKARVQVTLQPIASGQKVAQAPAPANETSVPAAAIGAAPSEDKTEPTR</sequence>
<evidence type="ECO:0000259" key="2">
    <source>
        <dbReference type="Pfam" id="PF07486"/>
    </source>
</evidence>
<comment type="caution">
    <text evidence="3">The sequence shown here is derived from an EMBL/GenBank/DDBJ whole genome shotgun (WGS) entry which is preliminary data.</text>
</comment>
<evidence type="ECO:0000313" key="4">
    <source>
        <dbReference type="Proteomes" id="UP000286100"/>
    </source>
</evidence>
<reference evidence="3 4" key="1">
    <citation type="submission" date="2018-09" db="EMBL/GenBank/DDBJ databases">
        <authorList>
            <person name="Zhu H."/>
        </authorList>
    </citation>
    <scope>NUCLEOTIDE SEQUENCE [LARGE SCALE GENOMIC DNA]</scope>
    <source>
        <strain evidence="3 4">K2R01-6</strain>
    </source>
</reference>
<organism evidence="3 4">
    <name type="scientific">Sphingomonas cavernae</name>
    <dbReference type="NCBI Taxonomy" id="2320861"/>
    <lineage>
        <taxon>Bacteria</taxon>
        <taxon>Pseudomonadati</taxon>
        <taxon>Pseudomonadota</taxon>
        <taxon>Alphaproteobacteria</taxon>
        <taxon>Sphingomonadales</taxon>
        <taxon>Sphingomonadaceae</taxon>
        <taxon>Sphingomonas</taxon>
    </lineage>
</organism>
<gene>
    <name evidence="3" type="ORF">D3876_01390</name>
</gene>
<feature type="compositionally biased region" description="Pro residues" evidence="1">
    <location>
        <begin position="12"/>
        <end position="23"/>
    </location>
</feature>
<dbReference type="InterPro" id="IPR011105">
    <property type="entry name" value="Cell_wall_hydrolase_SleB"/>
</dbReference>
<evidence type="ECO:0000313" key="3">
    <source>
        <dbReference type="EMBL" id="RJF94157.1"/>
    </source>
</evidence>
<feature type="region of interest" description="Disordered" evidence="1">
    <location>
        <begin position="375"/>
        <end position="407"/>
    </location>
</feature>
<dbReference type="Proteomes" id="UP000286100">
    <property type="component" value="Unassembled WGS sequence"/>
</dbReference>
<dbReference type="EMBL" id="QYUM01000002">
    <property type="protein sequence ID" value="RJF94157.1"/>
    <property type="molecule type" value="Genomic_DNA"/>
</dbReference>
<dbReference type="AlphaFoldDB" id="A0A418WSG4"/>